<dbReference type="InterPro" id="IPR036427">
    <property type="entry name" value="Bromodomain-like_sf"/>
</dbReference>
<dbReference type="Gene3D" id="1.20.920.10">
    <property type="entry name" value="Bromodomain-like"/>
    <property type="match status" value="2"/>
</dbReference>
<feature type="compositionally biased region" description="Basic and acidic residues" evidence="4">
    <location>
        <begin position="205"/>
        <end position="239"/>
    </location>
</feature>
<feature type="region of interest" description="Disordered" evidence="4">
    <location>
        <begin position="1"/>
        <end position="33"/>
    </location>
</feature>
<feature type="compositionally biased region" description="Basic and acidic residues" evidence="4">
    <location>
        <begin position="411"/>
        <end position="435"/>
    </location>
</feature>
<evidence type="ECO:0000256" key="4">
    <source>
        <dbReference type="SAM" id="MobiDB-lite"/>
    </source>
</evidence>
<reference evidence="6" key="1">
    <citation type="submission" date="2021-01" db="EMBL/GenBank/DDBJ databases">
        <authorList>
            <person name="Corre E."/>
            <person name="Pelletier E."/>
            <person name="Niang G."/>
            <person name="Scheremetjew M."/>
            <person name="Finn R."/>
            <person name="Kale V."/>
            <person name="Holt S."/>
            <person name="Cochrane G."/>
            <person name="Meng A."/>
            <person name="Brown T."/>
            <person name="Cohen L."/>
        </authorList>
    </citation>
    <scope>NUCLEOTIDE SEQUENCE</scope>
    <source>
        <strain evidence="6">308</strain>
    </source>
</reference>
<feature type="compositionally biased region" description="Basic and acidic residues" evidence="4">
    <location>
        <begin position="323"/>
        <end position="342"/>
    </location>
</feature>
<feature type="domain" description="Bromo" evidence="5">
    <location>
        <begin position="775"/>
        <end position="826"/>
    </location>
</feature>
<feature type="compositionally biased region" description="Basic and acidic residues" evidence="4">
    <location>
        <begin position="357"/>
        <end position="401"/>
    </location>
</feature>
<name>A0A7S1B7J9_9STRA</name>
<feature type="coiled-coil region" evidence="3">
    <location>
        <begin position="860"/>
        <end position="887"/>
    </location>
</feature>
<evidence type="ECO:0000259" key="5">
    <source>
        <dbReference type="PROSITE" id="PS50014"/>
    </source>
</evidence>
<feature type="compositionally biased region" description="Basic and acidic residues" evidence="4">
    <location>
        <begin position="476"/>
        <end position="495"/>
    </location>
</feature>
<feature type="compositionally biased region" description="Basic and acidic residues" evidence="4">
    <location>
        <begin position="1"/>
        <end position="23"/>
    </location>
</feature>
<evidence type="ECO:0000256" key="2">
    <source>
        <dbReference type="PROSITE-ProRule" id="PRU00035"/>
    </source>
</evidence>
<dbReference type="EMBL" id="HBFR01005363">
    <property type="protein sequence ID" value="CAD8876592.1"/>
    <property type="molecule type" value="Transcribed_RNA"/>
</dbReference>
<keyword evidence="3" id="KW-0175">Coiled coil</keyword>
<keyword evidence="1 2" id="KW-0103">Bromodomain</keyword>
<dbReference type="AlphaFoldDB" id="A0A7S1B7J9"/>
<dbReference type="InterPro" id="IPR001487">
    <property type="entry name" value="Bromodomain"/>
</dbReference>
<proteinExistence type="predicted"/>
<sequence>MSDNSAEKSGRLEEKQGRSREEAPNDIEIPTTKKDKFLLKMKEKDIQVREEITTLENETLAEDEADKKTVHKAKEGTKLRLRFRMKEQSGNEIKKIEKKNMDHKTEDETKKPKGTDKIEKYKMASKAKDKVDHEVDDEDMGEMAKVVKVTEHRPTDKGVDIENDKLEVKIKTQGEEEKMFAIKKDRMETSKKSDGVEEGELEDETKEKVDTELQEQSRKESNKMVKKEKDTNLQREILTKNEEKLKSEVQVAEKTAKTAKEKLTAEEEKKTHAKTEKVVKVEKEESIKVTKDRPYFETGEVLIAEKEKLVNEPKENAPSGAEKNAELENEKLGKETKQKAQFEAESAVNLEEQNPGRGEKERVCQEEEETKNIGKEKMAEIAEDTASHEARKSKLANKELENDNTDSLSLKAKEAAGIEKDQSVERSKENPKVEEEGTQLNKQEVDAKESGKQETSATIPKLKLNLKLGSSAIEPAHNDKTSSQAEKKSSTKTKENSGSGALRINLSVSKGMAKEYTKTNTEKNDYMDHDFGPAFVHLPLMTQISKVQKTYPVRRQAKQLKPWELACHRFYKELLKHTWIAASNASRPPKYVYHVSVIKMYPDLAVAYTQKIKNPMDLTSAECKLLMGGSYDCVEDFVNDLALVFSNAIEFNRAGRDEGVSTSIAYFEASMHLLKYTRWLSLEYLAAFLTNDSDARVSKREEGPIPRWKLSTSYRQDSKAEMEGIVLKRKMELSHIGDHRYTWMESECEKLLKSLRHQSDWKYMSIFVKTIYPADYTAFIAKPRDWDYCDQHLKDRKYTLVGEMVEDVRLIFSNALKYNAAAKGTNTVSGVAYNAAVYMSKKLETAIDKMLLTISERIGREEVDDKIKQQELDVERHEAERLQEEEHRLASMAPSVSPEKEIDDSRKIEEFDTVVRLEQHQQPQDESADIDFEFSEDDDDGGHELAHLEAIRQQKNIFHRQLKARDELQKLTRTIGARVMQLAICKQDPQFLYDSRGLPILSPDSFHENSVIPTKSNSLPFEFNDGLDNDPRVKIPTATKKKGNGGPVRISIKKRNQRKRKQNQLQSFF</sequence>
<dbReference type="PANTHER" id="PTHR46136:SF1">
    <property type="entry name" value="TRANSCRIPTION FACTOR GTE11-RELATED"/>
    <property type="match status" value="1"/>
</dbReference>
<feature type="region of interest" description="Disordered" evidence="4">
    <location>
        <begin position="308"/>
        <end position="504"/>
    </location>
</feature>
<dbReference type="CDD" id="cd04369">
    <property type="entry name" value="Bromodomain"/>
    <property type="match status" value="2"/>
</dbReference>
<organism evidence="6">
    <name type="scientific">Corethron hystrix</name>
    <dbReference type="NCBI Taxonomy" id="216773"/>
    <lineage>
        <taxon>Eukaryota</taxon>
        <taxon>Sar</taxon>
        <taxon>Stramenopiles</taxon>
        <taxon>Ochrophyta</taxon>
        <taxon>Bacillariophyta</taxon>
        <taxon>Coscinodiscophyceae</taxon>
        <taxon>Corethrophycidae</taxon>
        <taxon>Corethrales</taxon>
        <taxon>Corethraceae</taxon>
        <taxon>Corethron</taxon>
    </lineage>
</organism>
<evidence type="ECO:0000256" key="3">
    <source>
        <dbReference type="SAM" id="Coils"/>
    </source>
</evidence>
<dbReference type="PANTHER" id="PTHR46136">
    <property type="entry name" value="TRANSCRIPTION FACTOR GTE8"/>
    <property type="match status" value="1"/>
</dbReference>
<protein>
    <recommendedName>
        <fullName evidence="5">Bromo domain-containing protein</fullName>
    </recommendedName>
</protein>
<dbReference type="SMART" id="SM00297">
    <property type="entry name" value="BROMO"/>
    <property type="match status" value="2"/>
</dbReference>
<feature type="compositionally biased region" description="Basic and acidic residues" evidence="4">
    <location>
        <begin position="181"/>
        <end position="195"/>
    </location>
</feature>
<dbReference type="PROSITE" id="PS50014">
    <property type="entry name" value="BROMODOMAIN_2"/>
    <property type="match status" value="2"/>
</dbReference>
<evidence type="ECO:0000313" key="6">
    <source>
        <dbReference type="EMBL" id="CAD8876592.1"/>
    </source>
</evidence>
<feature type="region of interest" description="Disordered" evidence="4">
    <location>
        <begin position="181"/>
        <end position="239"/>
    </location>
</feature>
<feature type="region of interest" description="Disordered" evidence="4">
    <location>
        <begin position="90"/>
        <end position="116"/>
    </location>
</feature>
<evidence type="ECO:0000256" key="1">
    <source>
        <dbReference type="ARBA" id="ARBA00023117"/>
    </source>
</evidence>
<accession>A0A7S1B7J9</accession>
<gene>
    <name evidence="6" type="ORF">CHYS00102_LOCUS3770</name>
</gene>
<feature type="compositionally biased region" description="Basic and acidic residues" evidence="4">
    <location>
        <begin position="443"/>
        <end position="452"/>
    </location>
</feature>
<dbReference type="InterPro" id="IPR052442">
    <property type="entry name" value="Env_Response_Regulator"/>
</dbReference>
<feature type="domain" description="Bromo" evidence="5">
    <location>
        <begin position="608"/>
        <end position="659"/>
    </location>
</feature>
<dbReference type="SUPFAM" id="SSF47370">
    <property type="entry name" value="Bromodomain"/>
    <property type="match status" value="2"/>
</dbReference>
<dbReference type="Pfam" id="PF00439">
    <property type="entry name" value="Bromodomain"/>
    <property type="match status" value="2"/>
</dbReference>